<dbReference type="InterPro" id="IPR052035">
    <property type="entry name" value="ZnF_BED_domain_contain"/>
</dbReference>
<name>A0AA35Y8H4_LACSI</name>
<sequence length="454" mass="52596">MHLVLEFCYFVLLLYKFFHSFVSKDVRLNRIPEPDRPELGPNKLFGSVFGYLFFPNSGFVLFDLGYPNKDLIGPKRPTWKMKGHFGRAYCIASRDVRLDRIPEPKLKPGSDRPELGPNKLFGLVLVYLFLPNSGFGLFGSGYLNKDLIGPKRPAWKMKGHFGRAYCIASNIVVLKRKDPYPAMNVSQIPLSSKFKKKRVCPSRSLFHPCCHRSCPLPIFHRLIDSSALLSSIVPTSSFTVIDHQKKNLVKHSRNRPTLYYQEIEFQSSSSRNHSKSWIIGFQVNKLKLMMKMFWLITLKLTTKTEKVKQQRRRKNMPKERLVGPIMMKLRLTTFNIANANGETLLKTESNENVGELLFKFVENETFIEYTNALNEKVVLPCRTTISKRVADYYVEEKAKLNKFFSNPLMNVHLTTDCWTSSCQQSSYMVITAHFIDKDWVMHKRVINFKSLDSH</sequence>
<keyword evidence="2" id="KW-1185">Reference proteome</keyword>
<dbReference type="InterPro" id="IPR012337">
    <property type="entry name" value="RNaseH-like_sf"/>
</dbReference>
<proteinExistence type="predicted"/>
<evidence type="ECO:0000313" key="2">
    <source>
        <dbReference type="Proteomes" id="UP001177003"/>
    </source>
</evidence>
<dbReference type="PANTHER" id="PTHR46481">
    <property type="entry name" value="ZINC FINGER BED DOMAIN-CONTAINING PROTEIN 4"/>
    <property type="match status" value="1"/>
</dbReference>
<gene>
    <name evidence="1" type="ORF">LSALG_LOCUS2527</name>
</gene>
<accession>A0AA35Y8H4</accession>
<organism evidence="1 2">
    <name type="scientific">Lactuca saligna</name>
    <name type="common">Willowleaf lettuce</name>
    <dbReference type="NCBI Taxonomy" id="75948"/>
    <lineage>
        <taxon>Eukaryota</taxon>
        <taxon>Viridiplantae</taxon>
        <taxon>Streptophyta</taxon>
        <taxon>Embryophyta</taxon>
        <taxon>Tracheophyta</taxon>
        <taxon>Spermatophyta</taxon>
        <taxon>Magnoliopsida</taxon>
        <taxon>eudicotyledons</taxon>
        <taxon>Gunneridae</taxon>
        <taxon>Pentapetalae</taxon>
        <taxon>asterids</taxon>
        <taxon>campanulids</taxon>
        <taxon>Asterales</taxon>
        <taxon>Asteraceae</taxon>
        <taxon>Cichorioideae</taxon>
        <taxon>Cichorieae</taxon>
        <taxon>Lactucinae</taxon>
        <taxon>Lactuca</taxon>
    </lineage>
</organism>
<dbReference type="EMBL" id="OX465086">
    <property type="protein sequence ID" value="CAI9261753.1"/>
    <property type="molecule type" value="Genomic_DNA"/>
</dbReference>
<evidence type="ECO:0000313" key="1">
    <source>
        <dbReference type="EMBL" id="CAI9261753.1"/>
    </source>
</evidence>
<dbReference type="AlphaFoldDB" id="A0AA35Y8H4"/>
<dbReference type="Proteomes" id="UP001177003">
    <property type="component" value="Chromosome 0"/>
</dbReference>
<protein>
    <recommendedName>
        <fullName evidence="3">Zinc finger BED domain-containing protein DAYSLEEPER-like</fullName>
    </recommendedName>
</protein>
<reference evidence="1" key="1">
    <citation type="submission" date="2023-04" db="EMBL/GenBank/DDBJ databases">
        <authorList>
            <person name="Vijverberg K."/>
            <person name="Xiong W."/>
            <person name="Schranz E."/>
        </authorList>
    </citation>
    <scope>NUCLEOTIDE SEQUENCE</scope>
</reference>
<dbReference type="SUPFAM" id="SSF53098">
    <property type="entry name" value="Ribonuclease H-like"/>
    <property type="match status" value="1"/>
</dbReference>
<dbReference type="PANTHER" id="PTHR46481:SF7">
    <property type="entry name" value="ZINC FINGER BED DOMAIN-CONTAINING PROTEIN RICESLEEPER 2-LIKE"/>
    <property type="match status" value="1"/>
</dbReference>
<evidence type="ECO:0008006" key="3">
    <source>
        <dbReference type="Google" id="ProtNLM"/>
    </source>
</evidence>